<sequence>MGKKLYQLPVCEHYVNTVKQLQKIVDLQTKSHRDFDVIIDFEDGLGTEDKIKCAQQLMLACEKSPQHLRFGVRLPQVNHPQMSALLELLQKLLHRIAYITLAKVQHVTDIDLFIGHITQTHPFKLNSELKIHVLIEDYYGLNNADEIAAHPNVECLIFGIIDFVQNANGAIPYTAVFSPDQFEHLLIQDAKVRLAKAAITHGKIAAHNASMEIDNLDTIYKEAKTAAHRYGFSRMLSIHPNQIDQIISAFSLAEGELQQVVNLLDKARNNKWRPIVYEGRFYDLPSYKHLVKKLQMTPYFNSKELMEDQSFLENEF</sequence>
<dbReference type="GO" id="GO:0047777">
    <property type="term" value="F:(S)-citramalyl-CoA lyase activity"/>
    <property type="evidence" value="ECO:0007669"/>
    <property type="project" value="TreeGrafter"/>
</dbReference>
<dbReference type="GO" id="GO:0046872">
    <property type="term" value="F:metal ion binding"/>
    <property type="evidence" value="ECO:0007669"/>
    <property type="project" value="UniProtKB-KW"/>
</dbReference>
<dbReference type="PANTHER" id="PTHR11105">
    <property type="entry name" value="CITRATE LYASE SUBUNIT BETA-RELATED"/>
    <property type="match status" value="1"/>
</dbReference>
<accession>A0A8J2Z6C8</accession>
<feature type="domain" description="HpcH/HpaI aldolase/citrate lyase" evidence="2">
    <location>
        <begin position="34"/>
        <end position="240"/>
    </location>
</feature>
<keyword evidence="1" id="KW-0479">Metal-binding</keyword>
<gene>
    <name evidence="3" type="ORF">GCM10010995_23900</name>
</gene>
<dbReference type="EMBL" id="BMJS01000037">
    <property type="protein sequence ID" value="GGG05604.1"/>
    <property type="molecule type" value="Genomic_DNA"/>
</dbReference>
<dbReference type="RefSeq" id="WP_117003723.1">
    <property type="nucleotide sequence ID" value="NZ_BMJS01000037.1"/>
</dbReference>
<dbReference type="SUPFAM" id="SSF51621">
    <property type="entry name" value="Phosphoenolpyruvate/pyruvate domain"/>
    <property type="match status" value="1"/>
</dbReference>
<dbReference type="Proteomes" id="UP000636949">
    <property type="component" value="Unassembled WGS sequence"/>
</dbReference>
<dbReference type="OrthoDB" id="8481499at2"/>
<keyword evidence="4" id="KW-1185">Reference proteome</keyword>
<dbReference type="AlphaFoldDB" id="A0A8J2Z6C8"/>
<dbReference type="InterPro" id="IPR040442">
    <property type="entry name" value="Pyrv_kinase-like_dom_sf"/>
</dbReference>
<name>A0A8J2Z6C8_9GAMM</name>
<evidence type="ECO:0000313" key="4">
    <source>
        <dbReference type="Proteomes" id="UP000636949"/>
    </source>
</evidence>
<dbReference type="Gene3D" id="3.20.20.60">
    <property type="entry name" value="Phosphoenolpyruvate-binding domains"/>
    <property type="match status" value="1"/>
</dbReference>
<proteinExistence type="predicted"/>
<dbReference type="Pfam" id="PF03328">
    <property type="entry name" value="HpcH_HpaI"/>
    <property type="match status" value="1"/>
</dbReference>
<reference evidence="3" key="1">
    <citation type="journal article" date="2014" name="Int. J. Syst. Evol. Microbiol.">
        <title>Complete genome sequence of Corynebacterium casei LMG S-19264T (=DSM 44701T), isolated from a smear-ripened cheese.</title>
        <authorList>
            <consortium name="US DOE Joint Genome Institute (JGI-PGF)"/>
            <person name="Walter F."/>
            <person name="Albersmeier A."/>
            <person name="Kalinowski J."/>
            <person name="Ruckert C."/>
        </authorList>
    </citation>
    <scope>NUCLEOTIDE SEQUENCE</scope>
    <source>
        <strain evidence="3">CGMCC 1.15758</strain>
    </source>
</reference>
<reference evidence="3" key="2">
    <citation type="submission" date="2020-09" db="EMBL/GenBank/DDBJ databases">
        <authorList>
            <person name="Sun Q."/>
            <person name="Zhou Y."/>
        </authorList>
    </citation>
    <scope>NUCLEOTIDE SEQUENCE</scope>
    <source>
        <strain evidence="3">CGMCC 1.15758</strain>
    </source>
</reference>
<organism evidence="3 4">
    <name type="scientific">Cysteiniphilum litorale</name>
    <dbReference type="NCBI Taxonomy" id="2056700"/>
    <lineage>
        <taxon>Bacteria</taxon>
        <taxon>Pseudomonadati</taxon>
        <taxon>Pseudomonadota</taxon>
        <taxon>Gammaproteobacteria</taxon>
        <taxon>Thiotrichales</taxon>
        <taxon>Fastidiosibacteraceae</taxon>
        <taxon>Cysteiniphilum</taxon>
    </lineage>
</organism>
<dbReference type="InterPro" id="IPR015813">
    <property type="entry name" value="Pyrv/PenolPyrv_kinase-like_dom"/>
</dbReference>
<comment type="caution">
    <text evidence="3">The sequence shown here is derived from an EMBL/GenBank/DDBJ whole genome shotgun (WGS) entry which is preliminary data.</text>
</comment>
<protein>
    <recommendedName>
        <fullName evidence="2">HpcH/HpaI aldolase/citrate lyase domain-containing protein</fullName>
    </recommendedName>
</protein>
<dbReference type="InterPro" id="IPR005000">
    <property type="entry name" value="Aldolase/citrate-lyase_domain"/>
</dbReference>
<evidence type="ECO:0000259" key="2">
    <source>
        <dbReference type="Pfam" id="PF03328"/>
    </source>
</evidence>
<dbReference type="GO" id="GO:0106064">
    <property type="term" value="P:regulation of cobalamin metabolic process"/>
    <property type="evidence" value="ECO:0007669"/>
    <property type="project" value="TreeGrafter"/>
</dbReference>
<dbReference type="InterPro" id="IPR040186">
    <property type="entry name" value="Citramalyl-CoA_lyase"/>
</dbReference>
<evidence type="ECO:0000313" key="3">
    <source>
        <dbReference type="EMBL" id="GGG05604.1"/>
    </source>
</evidence>
<evidence type="ECO:0000256" key="1">
    <source>
        <dbReference type="ARBA" id="ARBA00022723"/>
    </source>
</evidence>
<dbReference type="PANTHER" id="PTHR11105:SF0">
    <property type="entry name" value="CITRAMALYL-COA LYASE, MITOCHONDRIAL"/>
    <property type="match status" value="1"/>
</dbReference>